<gene>
    <name evidence="2" type="ORF">SSOG_09034</name>
</gene>
<dbReference type="EMBL" id="GG657754">
    <property type="protein sequence ID" value="EFL29320.1"/>
    <property type="molecule type" value="Genomic_DNA"/>
</dbReference>
<keyword evidence="3" id="KW-1185">Reference proteome</keyword>
<dbReference type="AlphaFoldDB" id="D9WL45"/>
<accession>D9WL45</accession>
<feature type="compositionally biased region" description="Low complexity" evidence="1">
    <location>
        <begin position="121"/>
        <end position="137"/>
    </location>
</feature>
<dbReference type="Proteomes" id="UP000003963">
    <property type="component" value="Unassembled WGS sequence"/>
</dbReference>
<feature type="compositionally biased region" description="Low complexity" evidence="1">
    <location>
        <begin position="85"/>
        <end position="99"/>
    </location>
</feature>
<feature type="region of interest" description="Disordered" evidence="1">
    <location>
        <begin position="24"/>
        <end position="144"/>
    </location>
</feature>
<dbReference type="HOGENOM" id="CLU_1795387_0_0_11"/>
<feature type="compositionally biased region" description="Acidic residues" evidence="1">
    <location>
        <begin position="55"/>
        <end position="84"/>
    </location>
</feature>
<proteinExistence type="predicted"/>
<protein>
    <submittedName>
        <fullName evidence="2">Uncharacterized protein</fullName>
    </submittedName>
</protein>
<reference evidence="2 3" key="1">
    <citation type="submission" date="2009-02" db="EMBL/GenBank/DDBJ databases">
        <title>Annotation of Streptomyces hygroscopicus strain ATCC 53653.</title>
        <authorList>
            <consortium name="The Broad Institute Genome Sequencing Platform"/>
            <consortium name="Broad Institute Microbial Sequencing Center"/>
            <person name="Fischbach M."/>
            <person name="Godfrey P."/>
            <person name="Ward D."/>
            <person name="Young S."/>
            <person name="Zeng Q."/>
            <person name="Koehrsen M."/>
            <person name="Alvarado L."/>
            <person name="Berlin A.M."/>
            <person name="Bochicchio J."/>
            <person name="Borenstein D."/>
            <person name="Chapman S.B."/>
            <person name="Chen Z."/>
            <person name="Engels R."/>
            <person name="Freedman E."/>
            <person name="Gellesch M."/>
            <person name="Goldberg J."/>
            <person name="Griggs A."/>
            <person name="Gujja S."/>
            <person name="Heilman E.R."/>
            <person name="Heiman D.I."/>
            <person name="Hepburn T.A."/>
            <person name="Howarth C."/>
            <person name="Jen D."/>
            <person name="Larson L."/>
            <person name="Lewis B."/>
            <person name="Mehta T."/>
            <person name="Park D."/>
            <person name="Pearson M."/>
            <person name="Richards J."/>
            <person name="Roberts A."/>
            <person name="Saif S."/>
            <person name="Shea T.D."/>
            <person name="Shenoy N."/>
            <person name="Sisk P."/>
            <person name="Stolte C."/>
            <person name="Sykes S.N."/>
            <person name="Thomson T."/>
            <person name="Walk T."/>
            <person name="White J."/>
            <person name="Yandava C."/>
            <person name="Straight P."/>
            <person name="Clardy J."/>
            <person name="Hung D."/>
            <person name="Kolter R."/>
            <person name="Mekalanos J."/>
            <person name="Walker S."/>
            <person name="Walsh C.T."/>
            <person name="Wieland-Brown L.C."/>
            <person name="Haas B."/>
            <person name="Nusbaum C."/>
            <person name="Birren B."/>
        </authorList>
    </citation>
    <scope>NUCLEOTIDE SEQUENCE [LARGE SCALE GENOMIC DNA]</scope>
    <source>
        <strain evidence="2 3">ATCC 53653</strain>
    </source>
</reference>
<organism evidence="2 3">
    <name type="scientific">Streptomyces himastatinicus ATCC 53653</name>
    <dbReference type="NCBI Taxonomy" id="457427"/>
    <lineage>
        <taxon>Bacteria</taxon>
        <taxon>Bacillati</taxon>
        <taxon>Actinomycetota</taxon>
        <taxon>Actinomycetes</taxon>
        <taxon>Kitasatosporales</taxon>
        <taxon>Streptomycetaceae</taxon>
        <taxon>Streptomyces</taxon>
        <taxon>Streptomyces violaceusniger group</taxon>
    </lineage>
</organism>
<evidence type="ECO:0000313" key="2">
    <source>
        <dbReference type="EMBL" id="EFL29320.1"/>
    </source>
</evidence>
<sequence>MGMPRRAQDRLVVERNCAHRVAVGHPLETGLEDYFDSPEPSPPQEQLDSDHPDIDDSLEEDFDEPDGEAYDDEDAPGAEEDGSDDATAVAARHAHAPAPRLTPGQRSRTSRAPGGLLSSIRSPAGAHGPSSPPSRSGTWHSWRS</sequence>
<evidence type="ECO:0000256" key="1">
    <source>
        <dbReference type="SAM" id="MobiDB-lite"/>
    </source>
</evidence>
<evidence type="ECO:0000313" key="3">
    <source>
        <dbReference type="Proteomes" id="UP000003963"/>
    </source>
</evidence>
<name>D9WL45_9ACTN</name>